<dbReference type="PROSITE" id="PS51294">
    <property type="entry name" value="HTH_MYB"/>
    <property type="match status" value="1"/>
</dbReference>
<feature type="region of interest" description="Disordered" evidence="16">
    <location>
        <begin position="170"/>
        <end position="310"/>
    </location>
</feature>
<dbReference type="Pfam" id="PF04433">
    <property type="entry name" value="SWIRM"/>
    <property type="match status" value="1"/>
</dbReference>
<evidence type="ECO:0000256" key="3">
    <source>
        <dbReference type="ARBA" id="ARBA00022670"/>
    </source>
</evidence>
<dbReference type="GO" id="GO:0003677">
    <property type="term" value="F:DNA binding"/>
    <property type="evidence" value="ECO:0007669"/>
    <property type="project" value="UniProtKB-KW"/>
</dbReference>
<dbReference type="InterPro" id="IPR017884">
    <property type="entry name" value="SANT_dom"/>
</dbReference>
<feature type="domain" description="SANT" evidence="20">
    <location>
        <begin position="102"/>
        <end position="148"/>
    </location>
</feature>
<evidence type="ECO:0000256" key="2">
    <source>
        <dbReference type="ARBA" id="ARBA00007194"/>
    </source>
</evidence>
<dbReference type="GO" id="GO:0005634">
    <property type="term" value="C:nucleus"/>
    <property type="evidence" value="ECO:0007669"/>
    <property type="project" value="UniProtKB-SubCell"/>
</dbReference>
<feature type="domain" description="HTH myb-type" evidence="21">
    <location>
        <begin position="102"/>
        <end position="146"/>
    </location>
</feature>
<evidence type="ECO:0000256" key="5">
    <source>
        <dbReference type="ARBA" id="ARBA00022786"/>
    </source>
</evidence>
<evidence type="ECO:0000256" key="6">
    <source>
        <dbReference type="ARBA" id="ARBA00022801"/>
    </source>
</evidence>
<protein>
    <recommendedName>
        <fullName evidence="15">Myb-like, SWIRM and MPN domain-containing protein 1</fullName>
    </recommendedName>
</protein>
<keyword evidence="8" id="KW-0156">Chromatin regulator</keyword>
<dbReference type="PROSITE" id="PS51293">
    <property type="entry name" value="SANT"/>
    <property type="match status" value="1"/>
</dbReference>
<evidence type="ECO:0000256" key="12">
    <source>
        <dbReference type="ARBA" id="ARBA00023159"/>
    </source>
</evidence>
<reference evidence="22" key="1">
    <citation type="submission" date="2025-08" db="UniProtKB">
        <authorList>
            <consortium name="Ensembl"/>
        </authorList>
    </citation>
    <scope>IDENTIFICATION</scope>
</reference>
<feature type="domain" description="SWIRM" evidence="19">
    <location>
        <begin position="304"/>
        <end position="402"/>
    </location>
</feature>
<keyword evidence="23" id="KW-1185">Reference proteome</keyword>
<dbReference type="Ensembl" id="ENSSANT00000041150.1">
    <property type="protein sequence ID" value="ENSSANP00000038667.1"/>
    <property type="gene ID" value="ENSSANG00000019697.1"/>
</dbReference>
<proteinExistence type="inferred from homology"/>
<dbReference type="InterPro" id="IPR050242">
    <property type="entry name" value="JAMM_MPN+_peptidase_M67A"/>
</dbReference>
<evidence type="ECO:0000256" key="10">
    <source>
        <dbReference type="ARBA" id="ARBA00023049"/>
    </source>
</evidence>
<dbReference type="Gene3D" id="3.40.140.10">
    <property type="entry name" value="Cytidine Deaminase, domain 2"/>
    <property type="match status" value="1"/>
</dbReference>
<evidence type="ECO:0000259" key="21">
    <source>
        <dbReference type="PROSITE" id="PS51294"/>
    </source>
</evidence>
<evidence type="ECO:0000256" key="7">
    <source>
        <dbReference type="ARBA" id="ARBA00022833"/>
    </source>
</evidence>
<accession>A0A671MYP9</accession>
<evidence type="ECO:0000256" key="4">
    <source>
        <dbReference type="ARBA" id="ARBA00022723"/>
    </source>
</evidence>
<dbReference type="PROSITE" id="PS50249">
    <property type="entry name" value="MPN"/>
    <property type="match status" value="1"/>
</dbReference>
<feature type="domain" description="MPN" evidence="18">
    <location>
        <begin position="435"/>
        <end position="575"/>
    </location>
</feature>
<evidence type="ECO:0000256" key="14">
    <source>
        <dbReference type="ARBA" id="ARBA00023242"/>
    </source>
</evidence>
<keyword evidence="10" id="KW-0482">Metalloprotease</keyword>
<dbReference type="GO" id="GO:0046872">
    <property type="term" value="F:metal ion binding"/>
    <property type="evidence" value="ECO:0007669"/>
    <property type="project" value="UniProtKB-KW"/>
</dbReference>
<dbReference type="FunFam" id="1.10.10.60:FF:000151">
    <property type="entry name" value="histone H2A deubiquitinase MYSM1 isoform X2"/>
    <property type="match status" value="1"/>
</dbReference>
<dbReference type="SUPFAM" id="SSF102712">
    <property type="entry name" value="JAB1/MPN domain"/>
    <property type="match status" value="1"/>
</dbReference>
<dbReference type="InterPro" id="IPR017930">
    <property type="entry name" value="Myb_dom"/>
</dbReference>
<dbReference type="AlphaFoldDB" id="A0A671MYP9"/>
<gene>
    <name evidence="22" type="primary">LOC107687344</name>
</gene>
<keyword evidence="6" id="KW-0378">Hydrolase</keyword>
<dbReference type="CDD" id="cd00167">
    <property type="entry name" value="SANT"/>
    <property type="match status" value="1"/>
</dbReference>
<dbReference type="InterPro" id="IPR000555">
    <property type="entry name" value="JAMM/MPN+_dom"/>
</dbReference>
<dbReference type="GO" id="GO:0006325">
    <property type="term" value="P:chromatin organization"/>
    <property type="evidence" value="ECO:0007669"/>
    <property type="project" value="UniProtKB-KW"/>
</dbReference>
<dbReference type="PANTHER" id="PTHR10410">
    <property type="entry name" value="EUKARYOTIC TRANSLATION INITIATION FACTOR 3 -RELATED"/>
    <property type="match status" value="1"/>
</dbReference>
<evidence type="ECO:0000256" key="13">
    <source>
        <dbReference type="ARBA" id="ARBA00023163"/>
    </source>
</evidence>
<evidence type="ECO:0000256" key="8">
    <source>
        <dbReference type="ARBA" id="ARBA00022853"/>
    </source>
</evidence>
<dbReference type="InterPro" id="IPR009057">
    <property type="entry name" value="Homeodomain-like_sf"/>
</dbReference>
<evidence type="ECO:0000259" key="18">
    <source>
        <dbReference type="PROSITE" id="PS50249"/>
    </source>
</evidence>
<keyword evidence="9" id="KW-0805">Transcription regulation</keyword>
<feature type="domain" description="Myb-like" evidence="17">
    <location>
        <begin position="102"/>
        <end position="144"/>
    </location>
</feature>
<keyword evidence="11" id="KW-0238">DNA-binding</keyword>
<name>A0A671MYP9_9TELE</name>
<keyword evidence="5" id="KW-0833">Ubl conjugation pathway</keyword>
<dbReference type="GO" id="GO:0006508">
    <property type="term" value="P:proteolysis"/>
    <property type="evidence" value="ECO:0007669"/>
    <property type="project" value="UniProtKB-KW"/>
</dbReference>
<evidence type="ECO:0000256" key="1">
    <source>
        <dbReference type="ARBA" id="ARBA00004123"/>
    </source>
</evidence>
<keyword evidence="13" id="KW-0804">Transcription</keyword>
<keyword evidence="14" id="KW-0539">Nucleus</keyword>
<comment type="similarity">
    <text evidence="2">Belongs to the peptidase M67A family. MYSM1 subfamily.</text>
</comment>
<keyword evidence="3" id="KW-0645">Protease</keyword>
<evidence type="ECO:0000259" key="20">
    <source>
        <dbReference type="PROSITE" id="PS51293"/>
    </source>
</evidence>
<evidence type="ECO:0000256" key="16">
    <source>
        <dbReference type="SAM" id="MobiDB-lite"/>
    </source>
</evidence>
<dbReference type="CDD" id="cd08067">
    <property type="entry name" value="MPN_2A_DUB"/>
    <property type="match status" value="1"/>
</dbReference>
<dbReference type="Pfam" id="PF01398">
    <property type="entry name" value="JAB"/>
    <property type="match status" value="1"/>
</dbReference>
<dbReference type="FunFam" id="1.10.10.10:FF:000193">
    <property type="entry name" value="histone H2A deubiquitinase MYSM1 isoform X1"/>
    <property type="match status" value="1"/>
</dbReference>
<reference evidence="22" key="2">
    <citation type="submission" date="2025-09" db="UniProtKB">
        <authorList>
            <consortium name="Ensembl"/>
        </authorList>
    </citation>
    <scope>IDENTIFICATION</scope>
</reference>
<organism evidence="22 23">
    <name type="scientific">Sinocyclocheilus anshuiensis</name>
    <dbReference type="NCBI Taxonomy" id="1608454"/>
    <lineage>
        <taxon>Eukaryota</taxon>
        <taxon>Metazoa</taxon>
        <taxon>Chordata</taxon>
        <taxon>Craniata</taxon>
        <taxon>Vertebrata</taxon>
        <taxon>Euteleostomi</taxon>
        <taxon>Actinopterygii</taxon>
        <taxon>Neopterygii</taxon>
        <taxon>Teleostei</taxon>
        <taxon>Ostariophysi</taxon>
        <taxon>Cypriniformes</taxon>
        <taxon>Cyprinidae</taxon>
        <taxon>Cyprininae</taxon>
        <taxon>Sinocyclocheilus</taxon>
    </lineage>
</organism>
<keyword evidence="7" id="KW-0862">Zinc</keyword>
<dbReference type="Proteomes" id="UP000472260">
    <property type="component" value="Unassembled WGS sequence"/>
</dbReference>
<evidence type="ECO:0000313" key="23">
    <source>
        <dbReference type="Proteomes" id="UP000472260"/>
    </source>
</evidence>
<dbReference type="PROSITE" id="PS50090">
    <property type="entry name" value="MYB_LIKE"/>
    <property type="match status" value="1"/>
</dbReference>
<dbReference type="InterPro" id="IPR036388">
    <property type="entry name" value="WH-like_DNA-bd_sf"/>
</dbReference>
<dbReference type="GO" id="GO:0008237">
    <property type="term" value="F:metallopeptidase activity"/>
    <property type="evidence" value="ECO:0007669"/>
    <property type="project" value="UniProtKB-KW"/>
</dbReference>
<dbReference type="SUPFAM" id="SSF46689">
    <property type="entry name" value="Homeodomain-like"/>
    <property type="match status" value="2"/>
</dbReference>
<dbReference type="InterPro" id="IPR001005">
    <property type="entry name" value="SANT/Myb"/>
</dbReference>
<evidence type="ECO:0000313" key="22">
    <source>
        <dbReference type="Ensembl" id="ENSSANP00000038667.1"/>
    </source>
</evidence>
<dbReference type="Gene3D" id="1.10.10.10">
    <property type="entry name" value="Winged helix-like DNA-binding domain superfamily/Winged helix DNA-binding domain"/>
    <property type="match status" value="1"/>
</dbReference>
<feature type="compositionally biased region" description="Acidic residues" evidence="16">
    <location>
        <begin position="282"/>
        <end position="303"/>
    </location>
</feature>
<evidence type="ECO:0000259" key="17">
    <source>
        <dbReference type="PROSITE" id="PS50090"/>
    </source>
</evidence>
<dbReference type="Pfam" id="PF00249">
    <property type="entry name" value="Myb_DNA-binding"/>
    <property type="match status" value="1"/>
</dbReference>
<dbReference type="InterPro" id="IPR007526">
    <property type="entry name" value="SWIRM"/>
</dbReference>
<keyword evidence="12" id="KW-0010">Activator</keyword>
<dbReference type="SMART" id="SM00717">
    <property type="entry name" value="SANT"/>
    <property type="match status" value="1"/>
</dbReference>
<dbReference type="Gene3D" id="1.10.10.60">
    <property type="entry name" value="Homeodomain-like"/>
    <property type="match status" value="1"/>
</dbReference>
<dbReference type="InterPro" id="IPR037518">
    <property type="entry name" value="MPN"/>
</dbReference>
<sequence>MADELDVVDIEGDECDERVGDLNSAEILQDQYLHSAWKTNSSILPWTLDSSISDENRQAIEGMLLEEQYYFASKKAPNVAWTNEKTKVKKTLVKSSGAQTCWVEEEKDLFEKGLAQFGRRWTKIAKLIGTRTVLQVKSYASKHPFIFFPPHVSALTNAVRIEQLSDDQDVDITDDFSDDGHQSENQPEPPGSPECKHKEELSPLPPPSDVLLNPLSESERTAQDGPTDPDTNGNAGIVTHIGIDPEPEEESGTCFSKSGSPGKHSLSEEESIERADKTESGESPEEEMEEDQEEEEEEEEEEELRAPDQEVVLDLNTITEEEKQAIPEFFEGRPSKTSERYLKIRNYILDQWGRSKPKYLNKTSVRPGLKNCGDVNCIGRIHTYLELTGAINFNCDQAIYNRPQLVDRSRLKENKDRLEAYHLAQRLQSMVRKGYSSLPDLCGFLVIQHLSAEELHAHVSMGEVIGLLGGTYEDEEKVLKICAAEPCNSLSTGLQCEMDPVSQTQALELLGVKGHSVVGWYHSHPAFDPNPSLRDIDTQAKYQSYFSRGGAPFIGMIVSPYNSSNPSPLSQTTCLLVQEETGPSGPQRFPFRFNIQYSSELPDWSEVMRRAEWVVFKYRLCHGSVPMDRLFRRHSSLTCLEKMLTSIRKTLEQVSEIDLETFLVQIETLFTTHFLPETGSSSCHLHETVTQPQLLSFISSEPINSSHATDETCMNCTKRPVDHVKSCNEKEDAPVTQSINPTTL</sequence>
<evidence type="ECO:0000259" key="19">
    <source>
        <dbReference type="PROSITE" id="PS50934"/>
    </source>
</evidence>
<keyword evidence="4" id="KW-0479">Metal-binding</keyword>
<dbReference type="PROSITE" id="PS50934">
    <property type="entry name" value="SWIRM"/>
    <property type="match status" value="1"/>
</dbReference>
<evidence type="ECO:0000256" key="9">
    <source>
        <dbReference type="ARBA" id="ARBA00023015"/>
    </source>
</evidence>
<comment type="subcellular location">
    <subcellularLocation>
        <location evidence="1">Nucleus</location>
    </subcellularLocation>
</comment>
<evidence type="ECO:0000256" key="15">
    <source>
        <dbReference type="ARBA" id="ARBA00032256"/>
    </source>
</evidence>
<dbReference type="SMART" id="SM00232">
    <property type="entry name" value="JAB_MPN"/>
    <property type="match status" value="1"/>
</dbReference>
<evidence type="ECO:0000256" key="11">
    <source>
        <dbReference type="ARBA" id="ARBA00023125"/>
    </source>
</evidence>